<dbReference type="HOGENOM" id="CLU_3161082_0_0_1"/>
<evidence type="ECO:0000313" key="1">
    <source>
        <dbReference type="EMBL" id="EAL65588.1"/>
    </source>
</evidence>
<proteinExistence type="predicted"/>
<accession>Q54QU1</accession>
<reference evidence="1 2" key="1">
    <citation type="journal article" date="2005" name="Nature">
        <title>The genome of the social amoeba Dictyostelium discoideum.</title>
        <authorList>
            <consortium name="The Dictyostelium discoideum Sequencing Consortium"/>
            <person name="Eichinger L."/>
            <person name="Pachebat J.A."/>
            <person name="Glockner G."/>
            <person name="Rajandream M.A."/>
            <person name="Sucgang R."/>
            <person name="Berriman M."/>
            <person name="Song J."/>
            <person name="Olsen R."/>
            <person name="Szafranski K."/>
            <person name="Xu Q."/>
            <person name="Tunggal B."/>
            <person name="Kummerfeld S."/>
            <person name="Madera M."/>
            <person name="Konfortov B.A."/>
            <person name="Rivero F."/>
            <person name="Bankier A.T."/>
            <person name="Lehmann R."/>
            <person name="Hamlin N."/>
            <person name="Davies R."/>
            <person name="Gaudet P."/>
            <person name="Fey P."/>
            <person name="Pilcher K."/>
            <person name="Chen G."/>
            <person name="Saunders D."/>
            <person name="Sodergren E."/>
            <person name="Davis P."/>
            <person name="Kerhornou A."/>
            <person name="Nie X."/>
            <person name="Hall N."/>
            <person name="Anjard C."/>
            <person name="Hemphill L."/>
            <person name="Bason N."/>
            <person name="Farbrother P."/>
            <person name="Desany B."/>
            <person name="Just E."/>
            <person name="Morio T."/>
            <person name="Rost R."/>
            <person name="Churcher C."/>
            <person name="Cooper J."/>
            <person name="Haydock S."/>
            <person name="van Driessche N."/>
            <person name="Cronin A."/>
            <person name="Goodhead I."/>
            <person name="Muzny D."/>
            <person name="Mourier T."/>
            <person name="Pain A."/>
            <person name="Lu M."/>
            <person name="Harper D."/>
            <person name="Lindsay R."/>
            <person name="Hauser H."/>
            <person name="James K."/>
            <person name="Quiles M."/>
            <person name="Madan Babu M."/>
            <person name="Saito T."/>
            <person name="Buchrieser C."/>
            <person name="Wardroper A."/>
            <person name="Felder M."/>
            <person name="Thangavelu M."/>
            <person name="Johnson D."/>
            <person name="Knights A."/>
            <person name="Loulseged H."/>
            <person name="Mungall K."/>
            <person name="Oliver K."/>
            <person name="Price C."/>
            <person name="Quail M.A."/>
            <person name="Urushihara H."/>
            <person name="Hernandez J."/>
            <person name="Rabbinowitsch E."/>
            <person name="Steffen D."/>
            <person name="Sanders M."/>
            <person name="Ma J."/>
            <person name="Kohara Y."/>
            <person name="Sharp S."/>
            <person name="Simmonds M."/>
            <person name="Spiegler S."/>
            <person name="Tivey A."/>
            <person name="Sugano S."/>
            <person name="White B."/>
            <person name="Walker D."/>
            <person name="Woodward J."/>
            <person name="Winckler T."/>
            <person name="Tanaka Y."/>
            <person name="Shaulsky G."/>
            <person name="Schleicher M."/>
            <person name="Weinstock G."/>
            <person name="Rosenthal A."/>
            <person name="Cox E.C."/>
            <person name="Chisholm R.L."/>
            <person name="Gibbs R."/>
            <person name="Loomis W.F."/>
            <person name="Platzer M."/>
            <person name="Kay R.R."/>
            <person name="Williams J."/>
            <person name="Dear P.H."/>
            <person name="Noegel A.A."/>
            <person name="Barrell B."/>
            <person name="Kuspa A."/>
        </authorList>
    </citation>
    <scope>NUCLEOTIDE SEQUENCE [LARGE SCALE GENOMIC DNA]</scope>
    <source>
        <strain evidence="1 2">AX4</strain>
    </source>
</reference>
<dbReference type="RefSeq" id="XP_638932.1">
    <property type="nucleotide sequence ID" value="XM_633840.1"/>
</dbReference>
<dbReference type="AlphaFoldDB" id="Q54QU1"/>
<name>Q54QU1_DICDI</name>
<dbReference type="KEGG" id="ddi:DDB_G0283643"/>
<dbReference type="InParanoid" id="Q54QU1"/>
<dbReference type="Proteomes" id="UP000002195">
    <property type="component" value="Unassembled WGS sequence"/>
</dbReference>
<protein>
    <submittedName>
        <fullName evidence="1">Uncharacterized protein</fullName>
    </submittedName>
</protein>
<dbReference type="dictyBase" id="DDB_G0283643"/>
<comment type="caution">
    <text evidence="1">The sequence shown here is derived from an EMBL/GenBank/DDBJ whole genome shotgun (WGS) entry which is preliminary data.</text>
</comment>
<keyword evidence="2" id="KW-1185">Reference proteome</keyword>
<dbReference type="VEuPathDB" id="AmoebaDB:DDB_G0283643"/>
<organism evidence="1 2">
    <name type="scientific">Dictyostelium discoideum</name>
    <name type="common">Social amoeba</name>
    <dbReference type="NCBI Taxonomy" id="44689"/>
    <lineage>
        <taxon>Eukaryota</taxon>
        <taxon>Amoebozoa</taxon>
        <taxon>Evosea</taxon>
        <taxon>Eumycetozoa</taxon>
        <taxon>Dictyostelia</taxon>
        <taxon>Dictyosteliales</taxon>
        <taxon>Dictyosteliaceae</taxon>
        <taxon>Dictyostelium</taxon>
    </lineage>
</organism>
<dbReference type="PaxDb" id="44689-DDB0185594"/>
<evidence type="ECO:0000313" key="2">
    <source>
        <dbReference type="Proteomes" id="UP000002195"/>
    </source>
</evidence>
<dbReference type="EMBL" id="AAFI02000056">
    <property type="protein sequence ID" value="EAL65588.1"/>
    <property type="molecule type" value="Genomic_DNA"/>
</dbReference>
<sequence length="48" mass="5181">MFNFSFQQISTPNTFQVEIVPSKGGSAQNCGGKGGLLGESFTKKKKKK</sequence>
<dbReference type="GeneID" id="8624171"/>
<gene>
    <name evidence="1" type="ORF">DDB_G0283643</name>
</gene>